<dbReference type="PANTHER" id="PTHR24112">
    <property type="entry name" value="LEUCINE-RICH REPEAT, ISOFORM F-RELATED"/>
    <property type="match status" value="1"/>
</dbReference>
<protein>
    <submittedName>
        <fullName evidence="2">Uncharacterized protein</fullName>
    </submittedName>
</protein>
<proteinExistence type="predicted"/>
<dbReference type="EMBL" id="CDMZ01004815">
    <property type="protein sequence ID" value="CEM51008.1"/>
    <property type="molecule type" value="Genomic_DNA"/>
</dbReference>
<feature type="region of interest" description="Disordered" evidence="1">
    <location>
        <begin position="197"/>
        <end position="220"/>
    </location>
</feature>
<sequence length="220" mass="23506">METAGDDPKDVGASVLSTIFSHAEPPAEVISGLVSHKESFGTGWLVLQFIKQMGVGLPLEKLDLTGPHVCKGPRLIMLNRFLQSLRVGVGGFGKRVPASLKTLNLSKCDLSDSAGMNLLHSLPPSLEHLDLSENRLRLLSMEALKTAFIDDTLSKLLYLDVSKNPLGPSGVATLARGLSGSRGALLLQTLKLKRTGTKNEGVKALSEPSKEGKTPSLQRC</sequence>
<evidence type="ECO:0000313" key="2">
    <source>
        <dbReference type="EMBL" id="CEM51008.1"/>
    </source>
</evidence>
<gene>
    <name evidence="2" type="ORF">Cvel_1709</name>
</gene>
<name>A0A0G4I274_9ALVE</name>
<dbReference type="PhylomeDB" id="A0A0G4I274"/>
<dbReference type="InterPro" id="IPR051279">
    <property type="entry name" value="PP1-Reg/Actin-Interact_Protein"/>
</dbReference>
<dbReference type="Pfam" id="PF13516">
    <property type="entry name" value="LRR_6"/>
    <property type="match status" value="2"/>
</dbReference>
<dbReference type="SMART" id="SM00368">
    <property type="entry name" value="LRR_RI"/>
    <property type="match status" value="3"/>
</dbReference>
<dbReference type="AlphaFoldDB" id="A0A0G4I274"/>
<dbReference type="SUPFAM" id="SSF52047">
    <property type="entry name" value="RNI-like"/>
    <property type="match status" value="1"/>
</dbReference>
<dbReference type="InterPro" id="IPR032675">
    <property type="entry name" value="LRR_dom_sf"/>
</dbReference>
<dbReference type="VEuPathDB" id="CryptoDB:Cvel_1709"/>
<dbReference type="Gene3D" id="3.80.10.10">
    <property type="entry name" value="Ribonuclease Inhibitor"/>
    <property type="match status" value="1"/>
</dbReference>
<dbReference type="Pfam" id="PF00560">
    <property type="entry name" value="LRR_1"/>
    <property type="match status" value="1"/>
</dbReference>
<dbReference type="InterPro" id="IPR001611">
    <property type="entry name" value="Leu-rich_rpt"/>
</dbReference>
<reference evidence="2" key="1">
    <citation type="submission" date="2014-11" db="EMBL/GenBank/DDBJ databases">
        <authorList>
            <person name="Otto D Thomas"/>
            <person name="Naeem Raeece"/>
        </authorList>
    </citation>
    <scope>NUCLEOTIDE SEQUENCE</scope>
</reference>
<evidence type="ECO:0000256" key="1">
    <source>
        <dbReference type="SAM" id="MobiDB-lite"/>
    </source>
</evidence>
<organism evidence="2">
    <name type="scientific">Chromera velia CCMP2878</name>
    <dbReference type="NCBI Taxonomy" id="1169474"/>
    <lineage>
        <taxon>Eukaryota</taxon>
        <taxon>Sar</taxon>
        <taxon>Alveolata</taxon>
        <taxon>Colpodellida</taxon>
        <taxon>Chromeraceae</taxon>
        <taxon>Chromera</taxon>
    </lineage>
</organism>
<accession>A0A0G4I274</accession>